<dbReference type="GO" id="GO:0016747">
    <property type="term" value="F:acyltransferase activity, transferring groups other than amino-acyl groups"/>
    <property type="evidence" value="ECO:0007669"/>
    <property type="project" value="InterPro"/>
</dbReference>
<gene>
    <name evidence="4" type="ORF">OI18_01280</name>
</gene>
<dbReference type="AlphaFoldDB" id="A0A0C1L8P7"/>
<reference evidence="4 5" key="1">
    <citation type="submission" date="2014-11" db="EMBL/GenBank/DDBJ databases">
        <title>Genome sequence of Flavihumibacter solisilvae 3-3.</title>
        <authorList>
            <person name="Zhou G."/>
            <person name="Li M."/>
            <person name="Wang G."/>
        </authorList>
    </citation>
    <scope>NUCLEOTIDE SEQUENCE [LARGE SCALE GENOMIC DNA]</scope>
    <source>
        <strain evidence="4 5">3-3</strain>
    </source>
</reference>
<sequence>MSVRHASIEDLASVAYLFDLYRQFYNQPHDKSGAEQFIRERMEQKESEILVALSEGEIIGFVQLYPIFSSVSMRRAWLLNDLYVGESYRSRGVATLLLDAAKQVARDTKSKWLLLQTGESNATAQALYIKNGWVRETDLFFRFDI</sequence>
<protein>
    <recommendedName>
        <fullName evidence="3">N-acetyltransferase domain-containing protein</fullName>
    </recommendedName>
</protein>
<dbReference type="PROSITE" id="PS51186">
    <property type="entry name" value="GNAT"/>
    <property type="match status" value="1"/>
</dbReference>
<evidence type="ECO:0000313" key="5">
    <source>
        <dbReference type="Proteomes" id="UP000031408"/>
    </source>
</evidence>
<proteinExistence type="predicted"/>
<dbReference type="InterPro" id="IPR000182">
    <property type="entry name" value="GNAT_dom"/>
</dbReference>
<evidence type="ECO:0000256" key="1">
    <source>
        <dbReference type="ARBA" id="ARBA00022679"/>
    </source>
</evidence>
<evidence type="ECO:0000259" key="3">
    <source>
        <dbReference type="PROSITE" id="PS51186"/>
    </source>
</evidence>
<dbReference type="PANTHER" id="PTHR43877:SF2">
    <property type="entry name" value="AMINOALKYLPHOSPHONATE N-ACETYLTRANSFERASE-RELATED"/>
    <property type="match status" value="1"/>
</dbReference>
<feature type="domain" description="N-acetyltransferase" evidence="3">
    <location>
        <begin position="1"/>
        <end position="145"/>
    </location>
</feature>
<dbReference type="EMBL" id="JSVC01000001">
    <property type="protein sequence ID" value="KIC96532.1"/>
    <property type="molecule type" value="Genomic_DNA"/>
</dbReference>
<name>A0A0C1L8P7_9BACT</name>
<keyword evidence="5" id="KW-1185">Reference proteome</keyword>
<dbReference type="Proteomes" id="UP000031408">
    <property type="component" value="Unassembled WGS sequence"/>
</dbReference>
<dbReference type="CDD" id="cd04301">
    <property type="entry name" value="NAT_SF"/>
    <property type="match status" value="1"/>
</dbReference>
<dbReference type="Pfam" id="PF00583">
    <property type="entry name" value="Acetyltransf_1"/>
    <property type="match status" value="1"/>
</dbReference>
<keyword evidence="2" id="KW-0012">Acyltransferase</keyword>
<organism evidence="4 5">
    <name type="scientific">Flavihumibacter solisilvae</name>
    <dbReference type="NCBI Taxonomy" id="1349421"/>
    <lineage>
        <taxon>Bacteria</taxon>
        <taxon>Pseudomonadati</taxon>
        <taxon>Bacteroidota</taxon>
        <taxon>Chitinophagia</taxon>
        <taxon>Chitinophagales</taxon>
        <taxon>Chitinophagaceae</taxon>
        <taxon>Flavihumibacter</taxon>
    </lineage>
</organism>
<accession>A0A0C1L8P7</accession>
<evidence type="ECO:0000256" key="2">
    <source>
        <dbReference type="ARBA" id="ARBA00023315"/>
    </source>
</evidence>
<dbReference type="Gene3D" id="3.40.630.30">
    <property type="match status" value="1"/>
</dbReference>
<dbReference type="InterPro" id="IPR050832">
    <property type="entry name" value="Bact_Acetyltransf"/>
</dbReference>
<keyword evidence="1" id="KW-0808">Transferase</keyword>
<dbReference type="PANTHER" id="PTHR43877">
    <property type="entry name" value="AMINOALKYLPHOSPHONATE N-ACETYLTRANSFERASE-RELATED-RELATED"/>
    <property type="match status" value="1"/>
</dbReference>
<dbReference type="STRING" id="1349421.OI18_01280"/>
<evidence type="ECO:0000313" key="4">
    <source>
        <dbReference type="EMBL" id="KIC96532.1"/>
    </source>
</evidence>
<dbReference type="InterPro" id="IPR016181">
    <property type="entry name" value="Acyl_CoA_acyltransferase"/>
</dbReference>
<comment type="caution">
    <text evidence="4">The sequence shown here is derived from an EMBL/GenBank/DDBJ whole genome shotgun (WGS) entry which is preliminary data.</text>
</comment>
<dbReference type="SUPFAM" id="SSF55729">
    <property type="entry name" value="Acyl-CoA N-acyltransferases (Nat)"/>
    <property type="match status" value="1"/>
</dbReference>